<protein>
    <submittedName>
        <fullName evidence="2">Uncharacterized protein</fullName>
    </submittedName>
</protein>
<dbReference type="EMBL" id="CYUE01000023">
    <property type="protein sequence ID" value="CUK27519.1"/>
    <property type="molecule type" value="Genomic_DNA"/>
</dbReference>
<sequence>MPSGDRERRSQRLFYGLILVLLLGYAGIKYEHVRVAMAAYDGQPLNTDTTGAAK</sequence>
<evidence type="ECO:0000313" key="2">
    <source>
        <dbReference type="EMBL" id="CUK27519.1"/>
    </source>
</evidence>
<keyword evidence="3" id="KW-1185">Reference proteome</keyword>
<name>A0A0P1IVM3_9RHOB</name>
<evidence type="ECO:0000256" key="1">
    <source>
        <dbReference type="SAM" id="Phobius"/>
    </source>
</evidence>
<proteinExistence type="predicted"/>
<accession>A0A0P1IVM3</accession>
<reference evidence="3" key="1">
    <citation type="submission" date="2015-09" db="EMBL/GenBank/DDBJ databases">
        <authorList>
            <person name="Rodrigo-Torres Lidia"/>
            <person name="Arahal R.David."/>
        </authorList>
    </citation>
    <scope>NUCLEOTIDE SEQUENCE [LARGE SCALE GENOMIC DNA]</scope>
    <source>
        <strain evidence="3">CECT 5114</strain>
    </source>
</reference>
<dbReference type="RefSeq" id="WP_165589522.1">
    <property type="nucleotide sequence ID" value="NZ_CYUE01000023.1"/>
</dbReference>
<dbReference type="Proteomes" id="UP000051184">
    <property type="component" value="Unassembled WGS sequence"/>
</dbReference>
<feature type="transmembrane region" description="Helical" evidence="1">
    <location>
        <begin position="12"/>
        <end position="28"/>
    </location>
</feature>
<keyword evidence="1" id="KW-0472">Membrane</keyword>
<evidence type="ECO:0000313" key="3">
    <source>
        <dbReference type="Proteomes" id="UP000051184"/>
    </source>
</evidence>
<gene>
    <name evidence="2" type="ORF">TA5114_03347</name>
</gene>
<keyword evidence="1" id="KW-0812">Transmembrane</keyword>
<keyword evidence="1" id="KW-1133">Transmembrane helix</keyword>
<organism evidence="2 3">
    <name type="scientific">Cognatishimia activa</name>
    <dbReference type="NCBI Taxonomy" id="1715691"/>
    <lineage>
        <taxon>Bacteria</taxon>
        <taxon>Pseudomonadati</taxon>
        <taxon>Pseudomonadota</taxon>
        <taxon>Alphaproteobacteria</taxon>
        <taxon>Rhodobacterales</taxon>
        <taxon>Paracoccaceae</taxon>
        <taxon>Cognatishimia</taxon>
    </lineage>
</organism>
<dbReference type="AlphaFoldDB" id="A0A0P1IVM3"/>